<dbReference type="AlphaFoldDB" id="A0A0M0BT33"/>
<proteinExistence type="predicted"/>
<name>A0A0M0BT33_9ARCH</name>
<organism evidence="1 2">
    <name type="scientific">miscellaneous Crenarchaeota group-15 archaeon DG-45</name>
    <dbReference type="NCBI Taxonomy" id="1685127"/>
    <lineage>
        <taxon>Archaea</taxon>
        <taxon>Candidatus Bathyarchaeota</taxon>
        <taxon>MCG-15</taxon>
    </lineage>
</organism>
<dbReference type="EMBL" id="LFWZ01000003">
    <property type="protein sequence ID" value="KON31500.1"/>
    <property type="molecule type" value="Genomic_DNA"/>
</dbReference>
<comment type="caution">
    <text evidence="1">The sequence shown here is derived from an EMBL/GenBank/DDBJ whole genome shotgun (WGS) entry which is preliminary data.</text>
</comment>
<protein>
    <submittedName>
        <fullName evidence="1">Uncharacterized protein</fullName>
    </submittedName>
</protein>
<evidence type="ECO:0000313" key="2">
    <source>
        <dbReference type="Proteomes" id="UP000037210"/>
    </source>
</evidence>
<sequence>MVDLGKRWEAKNEPSLSTKVREAVRSPGALKPRLEYAIRMIEIQIQKLDQTSNRFNERDKSIFNRVVNAYEKHDVTRARVFANELLEVRKMEQMILHARLALEQIVLRLKTVTELGDVAVTLSPVIGVIQNIKRAMISISPQADRELTEIGDLLSGIVWDAGSITGSTINFDVINEDSRQILIEAATIAEQRMKTKFPELPTIEEKIGAPIRP</sequence>
<evidence type="ECO:0000313" key="1">
    <source>
        <dbReference type="EMBL" id="KON31500.1"/>
    </source>
</evidence>
<reference evidence="1 2" key="1">
    <citation type="submission" date="2015-06" db="EMBL/GenBank/DDBJ databases">
        <title>New insights into the roles of widespread benthic archaea in carbon and nitrogen cycling.</title>
        <authorList>
            <person name="Lazar C.S."/>
            <person name="Baker B.J."/>
            <person name="Seitz K.W."/>
            <person name="Hyde A.S."/>
            <person name="Dick G.J."/>
            <person name="Hinrichs K.-U."/>
            <person name="Teske A.P."/>
        </authorList>
    </citation>
    <scope>NUCLEOTIDE SEQUENCE [LARGE SCALE GENOMIC DNA]</scope>
    <source>
        <strain evidence="1">DG-45</strain>
    </source>
</reference>
<dbReference type="Gene3D" id="6.10.140.1230">
    <property type="match status" value="1"/>
</dbReference>
<dbReference type="Proteomes" id="UP000037210">
    <property type="component" value="Unassembled WGS sequence"/>
</dbReference>
<gene>
    <name evidence="1" type="ORF">AC482_00480</name>
</gene>
<accession>A0A0M0BT33</accession>